<dbReference type="GO" id="GO:0016491">
    <property type="term" value="F:oxidoreductase activity"/>
    <property type="evidence" value="ECO:0007669"/>
    <property type="project" value="UniProtKB-KW"/>
</dbReference>
<dbReference type="NCBIfam" id="NF005165">
    <property type="entry name" value="PRK06638.1-5"/>
    <property type="match status" value="1"/>
</dbReference>
<dbReference type="GO" id="GO:0005886">
    <property type="term" value="C:plasma membrane"/>
    <property type="evidence" value="ECO:0007669"/>
    <property type="project" value="UniProtKB-SubCell"/>
</dbReference>
<evidence type="ECO:0000256" key="1">
    <source>
        <dbReference type="RuleBase" id="RU004429"/>
    </source>
</evidence>
<keyword evidence="1" id="KW-1003">Cell membrane</keyword>
<comment type="function">
    <text evidence="1">NDH-1 shuttles electrons from NADH, via FMN and iron-sulfur (Fe-S) centers, to quinones in the respiratory chain. Couples the redox reaction to proton translocation (for every two electrons transferred, four hydrogen ions are translocated across the cytoplasmic membrane), and thus conserves the redox energy in a proton gradient.</text>
</comment>
<gene>
    <name evidence="3" type="ORF">EJO69_06190</name>
</gene>
<keyword evidence="1" id="KW-1133">Transmembrane helix</keyword>
<dbReference type="Gene3D" id="1.20.120.1200">
    <property type="entry name" value="NADH-ubiquinone/plastoquinone oxidoreductase chain 6, subunit NuoJ"/>
    <property type="match status" value="1"/>
</dbReference>
<feature type="transmembrane region" description="Helical" evidence="1">
    <location>
        <begin position="99"/>
        <end position="120"/>
    </location>
</feature>
<dbReference type="KEGG" id="fsl:EJO69_06190"/>
<evidence type="ECO:0000313" key="4">
    <source>
        <dbReference type="Proteomes" id="UP000270021"/>
    </source>
</evidence>
<dbReference type="EMBL" id="CP034438">
    <property type="protein sequence ID" value="AZN31080.1"/>
    <property type="molecule type" value="Genomic_DNA"/>
</dbReference>
<accession>A0A3Q8WV53</accession>
<name>A0A3Q8WV53_9ACTO</name>
<feature type="region of interest" description="Disordered" evidence="2">
    <location>
        <begin position="259"/>
        <end position="337"/>
    </location>
</feature>
<feature type="transmembrane region" description="Helical" evidence="1">
    <location>
        <begin position="63"/>
        <end position="87"/>
    </location>
</feature>
<comment type="catalytic activity">
    <reaction evidence="1">
        <text>a quinone + NADH + 5 H(+)(in) = a quinol + NAD(+) + 4 H(+)(out)</text>
        <dbReference type="Rhea" id="RHEA:57888"/>
        <dbReference type="ChEBI" id="CHEBI:15378"/>
        <dbReference type="ChEBI" id="CHEBI:24646"/>
        <dbReference type="ChEBI" id="CHEBI:57540"/>
        <dbReference type="ChEBI" id="CHEBI:57945"/>
        <dbReference type="ChEBI" id="CHEBI:132124"/>
    </reaction>
</comment>
<sequence>MDPASGAVSTGETILFWVIAPIMVALALGLLFAKKAVYATVSVIFVMVLLAVVYTALEAPFLGVVQVIVYTGAIMMLFLFVLMLIGVDSSDSIVESLRGQRWIAGLGALGIVIALTAAVVGSDTPQPVGLEEVNADANPVAVAVNIFGSHVVPMQLTGALLITAALGAMTLTHRERLRPRKTQLDVANDKMKAFAEQGIHPGQLPNAGVYAESNSSANPALTAGGKPVEESVSRILRIRGQARTVGEISPATVERIARASETRPSVDGPTTFGAIGQVGLPGMPGEPAPAAPTQSTELDAAGPAFSEEAQSDEVPTAREKQEAEEIKPESAKEEGRQ</sequence>
<dbReference type="GO" id="GO:0008137">
    <property type="term" value="F:NADH dehydrogenase (ubiquinone) activity"/>
    <property type="evidence" value="ECO:0007669"/>
    <property type="project" value="UniProtKB-UniRule"/>
</dbReference>
<dbReference type="EC" id="7.1.1.-" evidence="1"/>
<dbReference type="InterPro" id="IPR001457">
    <property type="entry name" value="NADH_UbQ/plastoQ_OxRdtase_su6"/>
</dbReference>
<dbReference type="OrthoDB" id="13239at2"/>
<proteinExistence type="inferred from homology"/>
<reference evidence="3 4" key="1">
    <citation type="submission" date="2018-12" db="EMBL/GenBank/DDBJ databases">
        <title>Complete genome sequence of Flaviflexus salsibiostraticola KCTC 33148.</title>
        <authorList>
            <person name="Bae J.-W."/>
        </authorList>
    </citation>
    <scope>NUCLEOTIDE SEQUENCE [LARGE SCALE GENOMIC DNA]</scope>
    <source>
        <strain evidence="3 4">KCTC 33148</strain>
    </source>
</reference>
<feature type="transmembrane region" description="Helical" evidence="1">
    <location>
        <begin position="14"/>
        <end position="32"/>
    </location>
</feature>
<keyword evidence="4" id="KW-1185">Reference proteome</keyword>
<feature type="transmembrane region" description="Helical" evidence="1">
    <location>
        <begin position="140"/>
        <end position="171"/>
    </location>
</feature>
<keyword evidence="1" id="KW-0520">NAD</keyword>
<evidence type="ECO:0000256" key="2">
    <source>
        <dbReference type="SAM" id="MobiDB-lite"/>
    </source>
</evidence>
<dbReference type="PANTHER" id="PTHR33269">
    <property type="entry name" value="NADH-UBIQUINONE OXIDOREDUCTASE CHAIN 6"/>
    <property type="match status" value="1"/>
</dbReference>
<comment type="subcellular location">
    <subcellularLocation>
        <location evidence="1">Cell membrane</location>
        <topology evidence="1">Multi-pass membrane protein</topology>
    </subcellularLocation>
</comment>
<dbReference type="AlphaFoldDB" id="A0A3Q8WV53"/>
<feature type="compositionally biased region" description="Basic and acidic residues" evidence="2">
    <location>
        <begin position="315"/>
        <end position="337"/>
    </location>
</feature>
<dbReference type="InterPro" id="IPR042106">
    <property type="entry name" value="Nuo/plastoQ_OxRdtase_6_NuoJ"/>
</dbReference>
<evidence type="ECO:0000313" key="3">
    <source>
        <dbReference type="EMBL" id="AZN31080.1"/>
    </source>
</evidence>
<protein>
    <recommendedName>
        <fullName evidence="1">NADH-quinone oxidoreductase subunit J</fullName>
        <ecNumber evidence="1">7.1.1.-</ecNumber>
    </recommendedName>
</protein>
<feature type="transmembrane region" description="Helical" evidence="1">
    <location>
        <begin position="37"/>
        <end position="57"/>
    </location>
</feature>
<dbReference type="Pfam" id="PF00499">
    <property type="entry name" value="Oxidored_q3"/>
    <property type="match status" value="1"/>
</dbReference>
<dbReference type="GO" id="GO:0048038">
    <property type="term" value="F:quinone binding"/>
    <property type="evidence" value="ECO:0007669"/>
    <property type="project" value="UniProtKB-UniRule"/>
</dbReference>
<dbReference type="PANTHER" id="PTHR33269:SF19">
    <property type="entry name" value="NADH-QUINONE OXIDOREDUCTASE SUBUNIT J"/>
    <property type="match status" value="1"/>
</dbReference>
<keyword evidence="3" id="KW-0560">Oxidoreductase</keyword>
<comment type="similarity">
    <text evidence="1">Belongs to the complex I subunit 6 family.</text>
</comment>
<organism evidence="3 4">
    <name type="scientific">Flaviflexus salsibiostraticola</name>
    <dbReference type="NCBI Taxonomy" id="1282737"/>
    <lineage>
        <taxon>Bacteria</taxon>
        <taxon>Bacillati</taxon>
        <taxon>Actinomycetota</taxon>
        <taxon>Actinomycetes</taxon>
        <taxon>Actinomycetales</taxon>
        <taxon>Actinomycetaceae</taxon>
        <taxon>Flaviflexus</taxon>
    </lineage>
</organism>
<keyword evidence="1" id="KW-0812">Transmembrane</keyword>
<keyword evidence="1" id="KW-0874">Quinone</keyword>
<dbReference type="Proteomes" id="UP000270021">
    <property type="component" value="Chromosome"/>
</dbReference>
<keyword evidence="1" id="KW-0472">Membrane</keyword>